<keyword evidence="5" id="KW-1185">Reference proteome</keyword>
<dbReference type="PROSITE" id="PS50089">
    <property type="entry name" value="ZF_RING_2"/>
    <property type="match status" value="1"/>
</dbReference>
<dbReference type="PANTHER" id="PTHR47258:SF1">
    <property type="entry name" value="E3 UBIQUITIN-PROTEIN LIGASE XERICO-RELATED"/>
    <property type="match status" value="1"/>
</dbReference>
<dbReference type="SMART" id="SM00184">
    <property type="entry name" value="RING"/>
    <property type="match status" value="1"/>
</dbReference>
<dbReference type="Pfam" id="PF13639">
    <property type="entry name" value="zf-RING_2"/>
    <property type="match status" value="1"/>
</dbReference>
<gene>
    <name evidence="4" type="ORF">DH2020_007387</name>
</gene>
<dbReference type="Proteomes" id="UP001318860">
    <property type="component" value="Unassembled WGS sequence"/>
</dbReference>
<reference evidence="4 5" key="1">
    <citation type="journal article" date="2021" name="Comput. Struct. Biotechnol. J.">
        <title>De novo genome assembly of the potent medicinal plant Rehmannia glutinosa using nanopore technology.</title>
        <authorList>
            <person name="Ma L."/>
            <person name="Dong C."/>
            <person name="Song C."/>
            <person name="Wang X."/>
            <person name="Zheng X."/>
            <person name="Niu Y."/>
            <person name="Chen S."/>
            <person name="Feng W."/>
        </authorList>
    </citation>
    <scope>NUCLEOTIDE SEQUENCE [LARGE SCALE GENOMIC DNA]</scope>
    <source>
        <strain evidence="4">DH-2019</strain>
    </source>
</reference>
<evidence type="ECO:0000259" key="3">
    <source>
        <dbReference type="PROSITE" id="PS50089"/>
    </source>
</evidence>
<evidence type="ECO:0000256" key="1">
    <source>
        <dbReference type="PROSITE-ProRule" id="PRU00175"/>
    </source>
</evidence>
<accession>A0ABR0TXZ3</accession>
<organism evidence="4 5">
    <name type="scientific">Rehmannia glutinosa</name>
    <name type="common">Chinese foxglove</name>
    <dbReference type="NCBI Taxonomy" id="99300"/>
    <lineage>
        <taxon>Eukaryota</taxon>
        <taxon>Viridiplantae</taxon>
        <taxon>Streptophyta</taxon>
        <taxon>Embryophyta</taxon>
        <taxon>Tracheophyta</taxon>
        <taxon>Spermatophyta</taxon>
        <taxon>Magnoliopsida</taxon>
        <taxon>eudicotyledons</taxon>
        <taxon>Gunneridae</taxon>
        <taxon>Pentapetalae</taxon>
        <taxon>asterids</taxon>
        <taxon>lamiids</taxon>
        <taxon>Lamiales</taxon>
        <taxon>Orobanchaceae</taxon>
        <taxon>Rehmannieae</taxon>
        <taxon>Rehmannia</taxon>
    </lineage>
</organism>
<evidence type="ECO:0000313" key="5">
    <source>
        <dbReference type="Proteomes" id="UP001318860"/>
    </source>
</evidence>
<evidence type="ECO:0000256" key="2">
    <source>
        <dbReference type="SAM" id="Phobius"/>
    </source>
</evidence>
<dbReference type="EMBL" id="JABTTQ020003506">
    <property type="protein sequence ID" value="KAK6115118.1"/>
    <property type="molecule type" value="Genomic_DNA"/>
</dbReference>
<dbReference type="InterPro" id="IPR001841">
    <property type="entry name" value="Znf_RING"/>
</dbReference>
<protein>
    <recommendedName>
        <fullName evidence="3">RING-type domain-containing protein</fullName>
    </recommendedName>
</protein>
<feature type="transmembrane region" description="Helical" evidence="2">
    <location>
        <begin position="15"/>
        <end position="38"/>
    </location>
</feature>
<proteinExistence type="predicted"/>
<sequence length="171" mass="19134">MGLQNHLSDVSSESILVFMVVLIGKSVSYLHSLLLTILHNLGLSCTGLEPDHHHPHYFESSLYDVVGSGLANLIVLCEQLSLNRVCSYPYQTDSVDDSDTDCVVCLNRLGEGDHVRRLDCGHVFHKDCLDGWLDHLNFNCPLCRATLVSDESVDHTQRRVAEDLLAWFPSQ</sequence>
<keyword evidence="1" id="KW-0863">Zinc-finger</keyword>
<name>A0ABR0TXZ3_REHGL</name>
<dbReference type="InterPro" id="IPR013083">
    <property type="entry name" value="Znf_RING/FYVE/PHD"/>
</dbReference>
<dbReference type="InterPro" id="IPR044249">
    <property type="entry name" value="XERICO-like"/>
</dbReference>
<dbReference type="SUPFAM" id="SSF57850">
    <property type="entry name" value="RING/U-box"/>
    <property type="match status" value="1"/>
</dbReference>
<keyword evidence="2" id="KW-0472">Membrane</keyword>
<keyword evidence="1" id="KW-0862">Zinc</keyword>
<keyword evidence="2" id="KW-1133">Transmembrane helix</keyword>
<evidence type="ECO:0000313" key="4">
    <source>
        <dbReference type="EMBL" id="KAK6115118.1"/>
    </source>
</evidence>
<feature type="domain" description="RING-type" evidence="3">
    <location>
        <begin position="102"/>
        <end position="144"/>
    </location>
</feature>
<keyword evidence="2" id="KW-0812">Transmembrane</keyword>
<comment type="caution">
    <text evidence="4">The sequence shown here is derived from an EMBL/GenBank/DDBJ whole genome shotgun (WGS) entry which is preliminary data.</text>
</comment>
<dbReference type="Gene3D" id="3.30.40.10">
    <property type="entry name" value="Zinc/RING finger domain, C3HC4 (zinc finger)"/>
    <property type="match status" value="1"/>
</dbReference>
<keyword evidence="1" id="KW-0479">Metal-binding</keyword>
<dbReference type="PANTHER" id="PTHR47258">
    <property type="match status" value="1"/>
</dbReference>